<reference evidence="2 3" key="1">
    <citation type="journal article" date="2019" name="Nat. Plants">
        <title>Stout camphor tree genome fills gaps in understanding of flowering plant genome evolution.</title>
        <authorList>
            <person name="Chaw S.M."/>
            <person name="Liu Y.C."/>
            <person name="Wu Y.W."/>
            <person name="Wang H.Y."/>
            <person name="Lin C.I."/>
            <person name="Wu C.S."/>
            <person name="Ke H.M."/>
            <person name="Chang L.Y."/>
            <person name="Hsu C.Y."/>
            <person name="Yang H.T."/>
            <person name="Sudianto E."/>
            <person name="Hsu M.H."/>
            <person name="Wu K.P."/>
            <person name="Wang L.N."/>
            <person name="Leebens-Mack J.H."/>
            <person name="Tsai I.J."/>
        </authorList>
    </citation>
    <scope>NUCLEOTIDE SEQUENCE [LARGE SCALE GENOMIC DNA]</scope>
    <source>
        <strain evidence="3">cv. Chaw 1501</strain>
        <tissue evidence="2">Young leaves</tissue>
    </source>
</reference>
<evidence type="ECO:0000313" key="3">
    <source>
        <dbReference type="Proteomes" id="UP000283530"/>
    </source>
</evidence>
<organism evidence="2 3">
    <name type="scientific">Cinnamomum micranthum f. kanehirae</name>
    <dbReference type="NCBI Taxonomy" id="337451"/>
    <lineage>
        <taxon>Eukaryota</taxon>
        <taxon>Viridiplantae</taxon>
        <taxon>Streptophyta</taxon>
        <taxon>Embryophyta</taxon>
        <taxon>Tracheophyta</taxon>
        <taxon>Spermatophyta</taxon>
        <taxon>Magnoliopsida</taxon>
        <taxon>Magnoliidae</taxon>
        <taxon>Laurales</taxon>
        <taxon>Lauraceae</taxon>
        <taxon>Cinnamomum</taxon>
    </lineage>
</organism>
<proteinExistence type="predicted"/>
<dbReference type="Pfam" id="PF05347">
    <property type="entry name" value="Complex1_LYR"/>
    <property type="match status" value="1"/>
</dbReference>
<dbReference type="STRING" id="337451.A0A443NRS1"/>
<evidence type="ECO:0000313" key="2">
    <source>
        <dbReference type="EMBL" id="RWR81219.1"/>
    </source>
</evidence>
<dbReference type="InterPro" id="IPR008011">
    <property type="entry name" value="Complex1_LYR_dom"/>
</dbReference>
<sequence length="247" mass="28179">MASAISCPLRSEILSLFRSALRTARRFKDENAVACAKRIAIDGFRESQDLSDPSSIALAFSEGESRLDLARKQTGLLKMFQGIVALLMIYDLYPAADCYSLLQEGSDHPQLLHLLQNVYQALVPSEVWERPSLDNLGFSNLSEENFLWLERNFEEEEIRTAVFDRGEDKAPGLDGYLMAFLQRFWVTLKEDLVAFMNEFHSRDRMTRGRRQRMLPSIISKKQGAFVKGRLILDGVLVANECIHSRNK</sequence>
<dbReference type="PANTHER" id="PTHR47158:SF1">
    <property type="entry name" value="OS08G0239000 PROTEIN"/>
    <property type="match status" value="1"/>
</dbReference>
<dbReference type="EMBL" id="QPKB01000003">
    <property type="protein sequence ID" value="RWR81219.1"/>
    <property type="molecule type" value="Genomic_DNA"/>
</dbReference>
<accession>A0A443NRS1</accession>
<name>A0A443NRS1_9MAGN</name>
<comment type="caution">
    <text evidence="2">The sequence shown here is derived from an EMBL/GenBank/DDBJ whole genome shotgun (WGS) entry which is preliminary data.</text>
</comment>
<dbReference type="OrthoDB" id="275715at2759"/>
<dbReference type="Proteomes" id="UP000283530">
    <property type="component" value="Unassembled WGS sequence"/>
</dbReference>
<dbReference type="AlphaFoldDB" id="A0A443NRS1"/>
<protein>
    <recommendedName>
        <fullName evidence="1">Complex 1 LYR protein domain-containing protein</fullName>
    </recommendedName>
</protein>
<feature type="domain" description="Complex 1 LYR protein" evidence="1">
    <location>
        <begin position="12"/>
        <end position="68"/>
    </location>
</feature>
<evidence type="ECO:0000259" key="1">
    <source>
        <dbReference type="Pfam" id="PF05347"/>
    </source>
</evidence>
<dbReference type="PANTHER" id="PTHR47158">
    <property type="entry name" value="OS08G0239000 PROTEIN"/>
    <property type="match status" value="1"/>
</dbReference>
<gene>
    <name evidence="2" type="ORF">CKAN_00989300</name>
</gene>
<keyword evidence="3" id="KW-1185">Reference proteome</keyword>